<evidence type="ECO:0000256" key="9">
    <source>
        <dbReference type="ARBA" id="ARBA00042134"/>
    </source>
</evidence>
<evidence type="ECO:0000313" key="13">
    <source>
        <dbReference type="Proteomes" id="UP000027586"/>
    </source>
</evidence>
<dbReference type="PANTHER" id="PTHR23354:SF131">
    <property type="entry name" value="MTOR-ASSOCIATED PROTEIN MEAK7"/>
    <property type="match status" value="1"/>
</dbReference>
<feature type="domain" description="TLDc" evidence="11">
    <location>
        <begin position="287"/>
        <end position="478"/>
    </location>
</feature>
<dbReference type="EMBL" id="CBTN010000015">
    <property type="protein sequence ID" value="CDH52937.1"/>
    <property type="molecule type" value="Genomic_DNA"/>
</dbReference>
<evidence type="ECO:0000256" key="4">
    <source>
        <dbReference type="ARBA" id="ARBA00022490"/>
    </source>
</evidence>
<evidence type="ECO:0000256" key="8">
    <source>
        <dbReference type="ARBA" id="ARBA00041780"/>
    </source>
</evidence>
<dbReference type="PANTHER" id="PTHR23354">
    <property type="entry name" value="NUCLEOLAR PROTEIN 7/ESTROGEN RECEPTOR COACTIVATOR-RELATED"/>
    <property type="match status" value="1"/>
</dbReference>
<organism evidence="12 13">
    <name type="scientific">Lichtheimia corymbifera JMRC:FSU:9682</name>
    <dbReference type="NCBI Taxonomy" id="1263082"/>
    <lineage>
        <taxon>Eukaryota</taxon>
        <taxon>Fungi</taxon>
        <taxon>Fungi incertae sedis</taxon>
        <taxon>Mucoromycota</taxon>
        <taxon>Mucoromycotina</taxon>
        <taxon>Mucoromycetes</taxon>
        <taxon>Mucorales</taxon>
        <taxon>Lichtheimiaceae</taxon>
        <taxon>Lichtheimia</taxon>
    </lineage>
</organism>
<reference evidence="12" key="1">
    <citation type="submission" date="2013-08" db="EMBL/GenBank/DDBJ databases">
        <title>Gene expansion shapes genome architecture in the human pathogen Lichtheimia corymbifera: an evolutionary genomics analysis in the ancient terrestrial Mucorales (Mucoromycotina).</title>
        <authorList>
            <person name="Schwartze V.U."/>
            <person name="Winter S."/>
            <person name="Shelest E."/>
            <person name="Marcet-Houben M."/>
            <person name="Horn F."/>
            <person name="Wehner S."/>
            <person name="Hoffmann K."/>
            <person name="Riege K."/>
            <person name="Sammeth M."/>
            <person name="Nowrousian M."/>
            <person name="Valiante V."/>
            <person name="Linde J."/>
            <person name="Jacobsen I.D."/>
            <person name="Marz M."/>
            <person name="Brakhage A.A."/>
            <person name="Gabaldon T."/>
            <person name="Bocker S."/>
            <person name="Voigt K."/>
        </authorList>
    </citation>
    <scope>NUCLEOTIDE SEQUENCE [LARGE SCALE GENOMIC DNA]</scope>
    <source>
        <strain evidence="12">FSU 9682</strain>
    </source>
</reference>
<dbReference type="OrthoDB" id="26679at2759"/>
<keyword evidence="13" id="KW-1185">Reference proteome</keyword>
<feature type="region of interest" description="Disordered" evidence="10">
    <location>
        <begin position="508"/>
        <end position="529"/>
    </location>
</feature>
<evidence type="ECO:0000256" key="3">
    <source>
        <dbReference type="ARBA" id="ARBA00004496"/>
    </source>
</evidence>
<evidence type="ECO:0000256" key="10">
    <source>
        <dbReference type="SAM" id="MobiDB-lite"/>
    </source>
</evidence>
<gene>
    <name evidence="12" type="ORF">LCOR_04362.1</name>
</gene>
<dbReference type="Proteomes" id="UP000027586">
    <property type="component" value="Unassembled WGS sequence"/>
</dbReference>
<accession>A0A068RTK1</accession>
<dbReference type="VEuPathDB" id="FungiDB:LCOR_04362.1"/>
<dbReference type="SMART" id="SM00584">
    <property type="entry name" value="TLDc"/>
    <property type="match status" value="1"/>
</dbReference>
<name>A0A068RTK1_9FUNG</name>
<feature type="compositionally biased region" description="Polar residues" evidence="10">
    <location>
        <begin position="191"/>
        <end position="211"/>
    </location>
</feature>
<evidence type="ECO:0000313" key="12">
    <source>
        <dbReference type="EMBL" id="CDH52937.1"/>
    </source>
</evidence>
<feature type="compositionally biased region" description="Basic and acidic residues" evidence="10">
    <location>
        <begin position="512"/>
        <end position="522"/>
    </location>
</feature>
<sequence>MGNQSSREQTDIERLLSTWSPSQQTALKTQYNQLTTPSTKDEGGNVSPFTQHVLDWIPAYYSTELATSFALYFETQSENKPKQGNMVSLVGYVKSAKQLLSHTPNENVRAIYDVYLLAFKQYACSLQVFTQWIVNSAIPIWFQDNGATDEFWRDTFQQSGATRLSHYLIYRHIKHKEEIERRKQEEAALWTESTTSTDANPKESLSTQWEKQVTGTTQPIDEAAFMTWMMETPDMYLLTQLCAKYLLFGTMDHQENVHEQRIAGERAPAMEQPSGAAALYPKGCFSRLVTVYDYFMLVRQLPPDALSWSDYERSQRRVTQDLHHQLLFSSKRDGNSWQIFTSRIVHQGATLIIIKSKEGAVLGGYADEAWEPVTDWYGNSSNYLFRIGNDYNDTRLPMNVWNGGQGSNDHFQYLCWGKKTLPNGLAMGGQLGYEGLWIDEDFIHGRSRAGPVCTTYQSPQLSYHDDFTIEEVEVILVRPSIRDDDNMVEPKGGVFTRDQNMEFMEMAGKKMYSKDLPEPERREEEDEDE</sequence>
<dbReference type="Pfam" id="PF07534">
    <property type="entry name" value="TLD"/>
    <property type="match status" value="1"/>
</dbReference>
<dbReference type="AlphaFoldDB" id="A0A068RTK1"/>
<dbReference type="GO" id="GO:0005737">
    <property type="term" value="C:cytoplasm"/>
    <property type="evidence" value="ECO:0007669"/>
    <property type="project" value="UniProtKB-SubCell"/>
</dbReference>
<evidence type="ECO:0000256" key="1">
    <source>
        <dbReference type="ARBA" id="ARBA00004370"/>
    </source>
</evidence>
<dbReference type="GO" id="GO:0006979">
    <property type="term" value="P:response to oxidative stress"/>
    <property type="evidence" value="ECO:0007669"/>
    <property type="project" value="TreeGrafter"/>
</dbReference>
<keyword evidence="4" id="KW-0963">Cytoplasm</keyword>
<keyword evidence="6" id="KW-0458">Lysosome</keyword>
<protein>
    <recommendedName>
        <fullName evidence="7">MTOR-associated protein MEAK7</fullName>
    </recommendedName>
    <alternativeName>
        <fullName evidence="9">TBC/LysM-associated domain-containing protein 1</fullName>
    </alternativeName>
    <alternativeName>
        <fullName evidence="8">TLD domain-containing protein 1</fullName>
    </alternativeName>
</protein>
<comment type="subcellular location">
    <subcellularLocation>
        <location evidence="3">Cytoplasm</location>
    </subcellularLocation>
    <subcellularLocation>
        <location evidence="2">Lysosome</location>
    </subcellularLocation>
    <subcellularLocation>
        <location evidence="1">Membrane</location>
    </subcellularLocation>
</comment>
<dbReference type="GO" id="GO:0005634">
    <property type="term" value="C:nucleus"/>
    <property type="evidence" value="ECO:0007669"/>
    <property type="project" value="TreeGrafter"/>
</dbReference>
<dbReference type="PROSITE" id="PS51886">
    <property type="entry name" value="TLDC"/>
    <property type="match status" value="1"/>
</dbReference>
<comment type="caution">
    <text evidence="12">The sequence shown here is derived from an EMBL/GenBank/DDBJ whole genome shotgun (WGS) entry which is preliminary data.</text>
</comment>
<dbReference type="STRING" id="1263082.A0A068RTK1"/>
<evidence type="ECO:0000256" key="2">
    <source>
        <dbReference type="ARBA" id="ARBA00004371"/>
    </source>
</evidence>
<proteinExistence type="predicted"/>
<evidence type="ECO:0000256" key="5">
    <source>
        <dbReference type="ARBA" id="ARBA00023136"/>
    </source>
</evidence>
<evidence type="ECO:0000256" key="7">
    <source>
        <dbReference type="ARBA" id="ARBA00039594"/>
    </source>
</evidence>
<keyword evidence="5" id="KW-0472">Membrane</keyword>
<feature type="region of interest" description="Disordered" evidence="10">
    <location>
        <begin position="187"/>
        <end position="211"/>
    </location>
</feature>
<evidence type="ECO:0000259" key="11">
    <source>
        <dbReference type="PROSITE" id="PS51886"/>
    </source>
</evidence>
<dbReference type="InterPro" id="IPR006571">
    <property type="entry name" value="TLDc_dom"/>
</dbReference>
<evidence type="ECO:0000256" key="6">
    <source>
        <dbReference type="ARBA" id="ARBA00023228"/>
    </source>
</evidence>
<dbReference type="GO" id="GO:0016020">
    <property type="term" value="C:membrane"/>
    <property type="evidence" value="ECO:0007669"/>
    <property type="project" value="UniProtKB-SubCell"/>
</dbReference>